<dbReference type="RefSeq" id="XP_007416124.1">
    <property type="nucleotide sequence ID" value="XM_007416062.1"/>
</dbReference>
<keyword evidence="3" id="KW-1185">Reference proteome</keyword>
<proteinExistence type="predicted"/>
<dbReference type="Proteomes" id="UP000001072">
    <property type="component" value="Unassembled WGS sequence"/>
</dbReference>
<name>F4S3W4_MELLP</name>
<dbReference type="EMBL" id="GL883145">
    <property type="protein sequence ID" value="EGG00670.1"/>
    <property type="molecule type" value="Genomic_DNA"/>
</dbReference>
<dbReference type="InParanoid" id="F4S3W4"/>
<dbReference type="VEuPathDB" id="FungiDB:MELLADRAFT_93083"/>
<sequence>MIEKLLSKLEDLTINTTANPTASTSQPAPTKKLTPQKAVNISTATPVKGPSRAVSEPPPSLSRTKSTTCASKPSSTNPPRRRPHQVFSTKHPLGHRKNEDTFQIHI</sequence>
<dbReference type="KEGG" id="mlr:MELLADRAFT_93083"/>
<evidence type="ECO:0000256" key="1">
    <source>
        <dbReference type="SAM" id="MobiDB-lite"/>
    </source>
</evidence>
<dbReference type="GeneID" id="18936463"/>
<feature type="compositionally biased region" description="Polar residues" evidence="1">
    <location>
        <begin position="61"/>
        <end position="78"/>
    </location>
</feature>
<feature type="compositionally biased region" description="Basic and acidic residues" evidence="1">
    <location>
        <begin position="96"/>
        <end position="106"/>
    </location>
</feature>
<gene>
    <name evidence="2" type="ORF">MELLADRAFT_93083</name>
</gene>
<protein>
    <submittedName>
        <fullName evidence="2">Uncharacterized protein</fullName>
    </submittedName>
</protein>
<reference evidence="3" key="1">
    <citation type="journal article" date="2011" name="Proc. Natl. Acad. Sci. U.S.A.">
        <title>Obligate biotrophy features unraveled by the genomic analysis of rust fungi.</title>
        <authorList>
            <person name="Duplessis S."/>
            <person name="Cuomo C.A."/>
            <person name="Lin Y.-C."/>
            <person name="Aerts A."/>
            <person name="Tisserant E."/>
            <person name="Veneault-Fourrey C."/>
            <person name="Joly D.L."/>
            <person name="Hacquard S."/>
            <person name="Amselem J."/>
            <person name="Cantarel B.L."/>
            <person name="Chiu R."/>
            <person name="Coutinho P.M."/>
            <person name="Feau N."/>
            <person name="Field M."/>
            <person name="Frey P."/>
            <person name="Gelhaye E."/>
            <person name="Goldberg J."/>
            <person name="Grabherr M.G."/>
            <person name="Kodira C.D."/>
            <person name="Kohler A."/>
            <person name="Kuees U."/>
            <person name="Lindquist E.A."/>
            <person name="Lucas S.M."/>
            <person name="Mago R."/>
            <person name="Mauceli E."/>
            <person name="Morin E."/>
            <person name="Murat C."/>
            <person name="Pangilinan J.L."/>
            <person name="Park R."/>
            <person name="Pearson M."/>
            <person name="Quesneville H."/>
            <person name="Rouhier N."/>
            <person name="Sakthikumar S."/>
            <person name="Salamov A.A."/>
            <person name="Schmutz J."/>
            <person name="Selles B."/>
            <person name="Shapiro H."/>
            <person name="Tanguay P."/>
            <person name="Tuskan G.A."/>
            <person name="Henrissat B."/>
            <person name="Van de Peer Y."/>
            <person name="Rouze P."/>
            <person name="Ellis J.G."/>
            <person name="Dodds P.N."/>
            <person name="Schein J.E."/>
            <person name="Zhong S."/>
            <person name="Hamelin R.C."/>
            <person name="Grigoriev I.V."/>
            <person name="Szabo L.J."/>
            <person name="Martin F."/>
        </authorList>
    </citation>
    <scope>NUCLEOTIDE SEQUENCE [LARGE SCALE GENOMIC DNA]</scope>
    <source>
        <strain evidence="3">98AG31 / pathotype 3-4-7</strain>
    </source>
</reference>
<accession>F4S3W4</accession>
<dbReference type="AlphaFoldDB" id="F4S3W4"/>
<dbReference type="HOGENOM" id="CLU_2223829_0_0_1"/>
<organism evidence="3">
    <name type="scientific">Melampsora larici-populina (strain 98AG31 / pathotype 3-4-7)</name>
    <name type="common">Poplar leaf rust fungus</name>
    <dbReference type="NCBI Taxonomy" id="747676"/>
    <lineage>
        <taxon>Eukaryota</taxon>
        <taxon>Fungi</taxon>
        <taxon>Dikarya</taxon>
        <taxon>Basidiomycota</taxon>
        <taxon>Pucciniomycotina</taxon>
        <taxon>Pucciniomycetes</taxon>
        <taxon>Pucciniales</taxon>
        <taxon>Melampsoraceae</taxon>
        <taxon>Melampsora</taxon>
    </lineage>
</organism>
<feature type="region of interest" description="Disordered" evidence="1">
    <location>
        <begin position="13"/>
        <end position="106"/>
    </location>
</feature>
<evidence type="ECO:0000313" key="2">
    <source>
        <dbReference type="EMBL" id="EGG00670.1"/>
    </source>
</evidence>
<evidence type="ECO:0000313" key="3">
    <source>
        <dbReference type="Proteomes" id="UP000001072"/>
    </source>
</evidence>
<feature type="compositionally biased region" description="Polar residues" evidence="1">
    <location>
        <begin position="13"/>
        <end position="28"/>
    </location>
</feature>